<dbReference type="EMBL" id="JACOGF010000003">
    <property type="protein sequence ID" value="MBC3917450.1"/>
    <property type="molecule type" value="Genomic_DNA"/>
</dbReference>
<organism evidence="1 2">
    <name type="scientific">Undibacterium hunanense</name>
    <dbReference type="NCBI Taxonomy" id="2762292"/>
    <lineage>
        <taxon>Bacteria</taxon>
        <taxon>Pseudomonadati</taxon>
        <taxon>Pseudomonadota</taxon>
        <taxon>Betaproteobacteria</taxon>
        <taxon>Burkholderiales</taxon>
        <taxon>Oxalobacteraceae</taxon>
        <taxon>Undibacterium</taxon>
    </lineage>
</organism>
<sequence length="184" mass="20740">MDLQQLQMSYLPDQDRLLIKFSFAEKSSSARQEIHLLFTRRLTMQFWPTLLEAMAKQVKLGRPGAAHASAEMVQMEHEASVAQMKDGGNFDAPFNSKVESWPLGEQALMPDDVQFHVHATAAFRMEFVIAGGKNFEVAMGRRLLHGFCKLFQDAVEKADWGFTLEMLGNSSGSTYEDVPPRLLN</sequence>
<reference evidence="1 2" key="1">
    <citation type="submission" date="2020-08" db="EMBL/GenBank/DDBJ databases">
        <title>Novel species isolated from subtropical streams in China.</title>
        <authorList>
            <person name="Lu H."/>
        </authorList>
    </citation>
    <scope>NUCLEOTIDE SEQUENCE [LARGE SCALE GENOMIC DNA]</scope>
    <source>
        <strain evidence="1 2">CY18W</strain>
    </source>
</reference>
<dbReference type="RefSeq" id="WP_186946665.1">
    <property type="nucleotide sequence ID" value="NZ_JACOGF010000003.1"/>
</dbReference>
<comment type="caution">
    <text evidence="1">The sequence shown here is derived from an EMBL/GenBank/DDBJ whole genome shotgun (WGS) entry which is preliminary data.</text>
</comment>
<gene>
    <name evidence="1" type="ORF">H8L32_08195</name>
</gene>
<protein>
    <submittedName>
        <fullName evidence="1">Uncharacterized protein</fullName>
    </submittedName>
</protein>
<evidence type="ECO:0000313" key="1">
    <source>
        <dbReference type="EMBL" id="MBC3917450.1"/>
    </source>
</evidence>
<accession>A0ABR6ZNI6</accession>
<keyword evidence="2" id="KW-1185">Reference proteome</keyword>
<evidence type="ECO:0000313" key="2">
    <source>
        <dbReference type="Proteomes" id="UP000650424"/>
    </source>
</evidence>
<proteinExistence type="predicted"/>
<name>A0ABR6ZNI6_9BURK</name>
<dbReference type="Proteomes" id="UP000650424">
    <property type="component" value="Unassembled WGS sequence"/>
</dbReference>